<keyword evidence="2" id="KW-1185">Reference proteome</keyword>
<dbReference type="Proteomes" id="UP000694549">
    <property type="component" value="Unplaced"/>
</dbReference>
<name>A0A8B9U6I5_9AVES</name>
<sequence>MHCVISLPQPAKVYKSCLQLEDAMFQKLFIFPYGIWEGREILRFNIEGCKDFFELYSHCRTANDIFTVFFVKRTIFELLPLYLNVYHPLVNYYWTICDYFFRMSC</sequence>
<proteinExistence type="predicted"/>
<dbReference type="Ensembl" id="ENSAZOT00000003405.1">
    <property type="protein sequence ID" value="ENSAZOP00000003202.1"/>
    <property type="gene ID" value="ENSAZOG00000002094.1"/>
</dbReference>
<organism evidence="1 2">
    <name type="scientific">Anas zonorhyncha</name>
    <name type="common">Eastern spot-billed duck</name>
    <dbReference type="NCBI Taxonomy" id="75864"/>
    <lineage>
        <taxon>Eukaryota</taxon>
        <taxon>Metazoa</taxon>
        <taxon>Chordata</taxon>
        <taxon>Craniata</taxon>
        <taxon>Vertebrata</taxon>
        <taxon>Euteleostomi</taxon>
        <taxon>Archelosauria</taxon>
        <taxon>Archosauria</taxon>
        <taxon>Dinosauria</taxon>
        <taxon>Saurischia</taxon>
        <taxon>Theropoda</taxon>
        <taxon>Coelurosauria</taxon>
        <taxon>Aves</taxon>
        <taxon>Neognathae</taxon>
        <taxon>Galloanserae</taxon>
        <taxon>Anseriformes</taxon>
        <taxon>Anatidae</taxon>
        <taxon>Anatinae</taxon>
        <taxon>Anas</taxon>
    </lineage>
</organism>
<evidence type="ECO:0000313" key="2">
    <source>
        <dbReference type="Proteomes" id="UP000694549"/>
    </source>
</evidence>
<evidence type="ECO:0000313" key="1">
    <source>
        <dbReference type="Ensembl" id="ENSAZOP00000003202.1"/>
    </source>
</evidence>
<protein>
    <submittedName>
        <fullName evidence="1">Uncharacterized protein</fullName>
    </submittedName>
</protein>
<reference evidence="1" key="2">
    <citation type="submission" date="2025-09" db="UniProtKB">
        <authorList>
            <consortium name="Ensembl"/>
        </authorList>
    </citation>
    <scope>IDENTIFICATION</scope>
</reference>
<dbReference type="AlphaFoldDB" id="A0A8B9U6I5"/>
<accession>A0A8B9U6I5</accession>
<reference evidence="1" key="1">
    <citation type="submission" date="2025-08" db="UniProtKB">
        <authorList>
            <consortium name="Ensembl"/>
        </authorList>
    </citation>
    <scope>IDENTIFICATION</scope>
</reference>